<accession>A0A6J4HKA6</accession>
<evidence type="ECO:0000313" key="2">
    <source>
        <dbReference type="EMBL" id="CAA9226960.1"/>
    </source>
</evidence>
<protein>
    <submittedName>
        <fullName evidence="2">ABC transporter, ATP-binding protein (Cluster 5, nickel/peptides/opines)</fullName>
    </submittedName>
</protein>
<feature type="compositionally biased region" description="Gly residues" evidence="1">
    <location>
        <begin position="231"/>
        <end position="242"/>
    </location>
</feature>
<dbReference type="AlphaFoldDB" id="A0A6J4HKA6"/>
<feature type="compositionally biased region" description="Low complexity" evidence="1">
    <location>
        <begin position="259"/>
        <end position="269"/>
    </location>
</feature>
<keyword evidence="2" id="KW-0547">Nucleotide-binding</keyword>
<proteinExistence type="predicted"/>
<feature type="compositionally biased region" description="Basic residues" evidence="1">
    <location>
        <begin position="214"/>
        <end position="224"/>
    </location>
</feature>
<feature type="compositionally biased region" description="Low complexity" evidence="1">
    <location>
        <begin position="118"/>
        <end position="132"/>
    </location>
</feature>
<reference evidence="2" key="1">
    <citation type="submission" date="2020-02" db="EMBL/GenBank/DDBJ databases">
        <authorList>
            <person name="Meier V. D."/>
        </authorList>
    </citation>
    <scope>NUCLEOTIDE SEQUENCE</scope>
    <source>
        <strain evidence="2">AVDCRST_MAG04</strain>
    </source>
</reference>
<dbReference type="EMBL" id="CADCTL010000070">
    <property type="protein sequence ID" value="CAA9226960.1"/>
    <property type="molecule type" value="Genomic_DNA"/>
</dbReference>
<feature type="non-terminal residue" evidence="2">
    <location>
        <position position="326"/>
    </location>
</feature>
<sequence length="326" mass="34279">DGDPRSPGPQDALLHARGRGARGGRRFLRGGQGQGAGAGGRERLRQDRHRLLHHGAGGPARPHRRGQDPVQGARPRLLVRGGDAGAAGQPHRHDLPGPDDDAQPGPADRHADDRDGAGARARFAGRGAAAGARRARPGRHPEPGRAAAELPAPVLRRDAPARRHRHRAAAQAGRHRRGRADHGARRDHPGADIGGGAEAVPRDRHGDDLDHARPFRGGRPRGRHRGDVRGPRGGAGSCGRGAGRAVPPLHGRAHRQRAEPQPARRAAAADTGHDAFAPRPARRLHLPRPLPARGAALRRAAAHGGVQSRPLRALHPPVQRAGDGGV</sequence>
<feature type="non-terminal residue" evidence="2">
    <location>
        <position position="1"/>
    </location>
</feature>
<name>A0A6J4HKA6_9PROT</name>
<feature type="compositionally biased region" description="Basic and acidic residues" evidence="1">
    <location>
        <begin position="200"/>
        <end position="213"/>
    </location>
</feature>
<feature type="compositionally biased region" description="Basic residues" evidence="1">
    <location>
        <begin position="162"/>
        <end position="179"/>
    </location>
</feature>
<keyword evidence="2" id="KW-0067">ATP-binding</keyword>
<feature type="compositionally biased region" description="Basic and acidic residues" evidence="1">
    <location>
        <begin position="180"/>
        <end position="190"/>
    </location>
</feature>
<organism evidence="2">
    <name type="scientific">uncultured Acetobacteraceae bacterium</name>
    <dbReference type="NCBI Taxonomy" id="169975"/>
    <lineage>
        <taxon>Bacteria</taxon>
        <taxon>Pseudomonadati</taxon>
        <taxon>Pseudomonadota</taxon>
        <taxon>Alphaproteobacteria</taxon>
        <taxon>Acetobacterales</taxon>
        <taxon>Acetobacteraceae</taxon>
        <taxon>environmental samples</taxon>
    </lineage>
</organism>
<evidence type="ECO:0000256" key="1">
    <source>
        <dbReference type="SAM" id="MobiDB-lite"/>
    </source>
</evidence>
<feature type="compositionally biased region" description="Basic and acidic residues" evidence="1">
    <location>
        <begin position="107"/>
        <end position="117"/>
    </location>
</feature>
<feature type="compositionally biased region" description="Low complexity" evidence="1">
    <location>
        <begin position="291"/>
        <end position="305"/>
    </location>
</feature>
<feature type="region of interest" description="Disordered" evidence="1">
    <location>
        <begin position="1"/>
        <end position="326"/>
    </location>
</feature>
<feature type="compositionally biased region" description="Basic residues" evidence="1">
    <location>
        <begin position="16"/>
        <end position="28"/>
    </location>
</feature>
<feature type="compositionally biased region" description="Gly residues" evidence="1">
    <location>
        <begin position="30"/>
        <end position="39"/>
    </location>
</feature>
<gene>
    <name evidence="2" type="ORF">AVDCRST_MAG04-919</name>
</gene>
<dbReference type="GO" id="GO:0005524">
    <property type="term" value="F:ATP binding"/>
    <property type="evidence" value="ECO:0007669"/>
    <property type="project" value="UniProtKB-KW"/>
</dbReference>